<dbReference type="InterPro" id="IPR036895">
    <property type="entry name" value="Uracil-DNA_glycosylase-like_sf"/>
</dbReference>
<dbReference type="GO" id="GO:0051539">
    <property type="term" value="F:4 iron, 4 sulfur cluster binding"/>
    <property type="evidence" value="ECO:0007669"/>
    <property type="project" value="UniProtKB-KW"/>
</dbReference>
<keyword evidence="4" id="KW-0378">Hydrolase</keyword>
<dbReference type="InterPro" id="IPR005122">
    <property type="entry name" value="Uracil-DNA_glycosylase-like"/>
</dbReference>
<dbReference type="Proteomes" id="UP000198847">
    <property type="component" value="Unassembled WGS sequence"/>
</dbReference>
<evidence type="ECO:0000256" key="3">
    <source>
        <dbReference type="ARBA" id="ARBA00022763"/>
    </source>
</evidence>
<accession>A0A1H8XPY8</accession>
<keyword evidence="2" id="KW-0479">Metal-binding</keyword>
<gene>
    <name evidence="9" type="ORF">SAMN04490178_12731</name>
</gene>
<evidence type="ECO:0000313" key="10">
    <source>
        <dbReference type="Proteomes" id="UP000198847"/>
    </source>
</evidence>
<dbReference type="EMBL" id="FODY01000027">
    <property type="protein sequence ID" value="SEP41969.1"/>
    <property type="molecule type" value="Genomic_DNA"/>
</dbReference>
<dbReference type="STRING" id="112903.SAMN04490178_12731"/>
<dbReference type="SUPFAM" id="SSF52141">
    <property type="entry name" value="Uracil-DNA glycosylase-like"/>
    <property type="match status" value="1"/>
</dbReference>
<dbReference type="AlphaFoldDB" id="A0A1H8XPY8"/>
<evidence type="ECO:0000313" key="9">
    <source>
        <dbReference type="EMBL" id="SEP41969.1"/>
    </source>
</evidence>
<keyword evidence="10" id="KW-1185">Reference proteome</keyword>
<keyword evidence="5" id="KW-0408">Iron</keyword>
<dbReference type="GO" id="GO:0046872">
    <property type="term" value="F:metal ion binding"/>
    <property type="evidence" value="ECO:0007669"/>
    <property type="project" value="UniProtKB-KW"/>
</dbReference>
<evidence type="ECO:0000259" key="8">
    <source>
        <dbReference type="Pfam" id="PF03167"/>
    </source>
</evidence>
<evidence type="ECO:0000256" key="6">
    <source>
        <dbReference type="ARBA" id="ARBA00023014"/>
    </source>
</evidence>
<keyword evidence="1" id="KW-0004">4Fe-4S</keyword>
<dbReference type="PANTHER" id="PTHR33693">
    <property type="entry name" value="TYPE-5 URACIL-DNA GLYCOSYLASE"/>
    <property type="match status" value="1"/>
</dbReference>
<organism evidence="9 10">
    <name type="scientific">Propionispora vibrioides</name>
    <dbReference type="NCBI Taxonomy" id="112903"/>
    <lineage>
        <taxon>Bacteria</taxon>
        <taxon>Bacillati</taxon>
        <taxon>Bacillota</taxon>
        <taxon>Negativicutes</taxon>
        <taxon>Selenomonadales</taxon>
        <taxon>Sporomusaceae</taxon>
        <taxon>Propionispora</taxon>
    </lineage>
</organism>
<evidence type="ECO:0000256" key="7">
    <source>
        <dbReference type="ARBA" id="ARBA00023204"/>
    </source>
</evidence>
<dbReference type="GO" id="GO:0097506">
    <property type="term" value="F:deaminated base DNA N-glycosylase activity"/>
    <property type="evidence" value="ECO:0007669"/>
    <property type="project" value="UniProtKB-ARBA"/>
</dbReference>
<evidence type="ECO:0000256" key="1">
    <source>
        <dbReference type="ARBA" id="ARBA00022485"/>
    </source>
</evidence>
<dbReference type="Pfam" id="PF03167">
    <property type="entry name" value="UDG"/>
    <property type="match status" value="1"/>
</dbReference>
<evidence type="ECO:0000256" key="5">
    <source>
        <dbReference type="ARBA" id="ARBA00023004"/>
    </source>
</evidence>
<feature type="domain" description="Uracil-DNA glycosylase-like" evidence="8">
    <location>
        <begin position="29"/>
        <end position="163"/>
    </location>
</feature>
<evidence type="ECO:0000256" key="2">
    <source>
        <dbReference type="ARBA" id="ARBA00022723"/>
    </source>
</evidence>
<protein>
    <submittedName>
        <fullName evidence="9">Uracil-DNA glycosylase, family 4</fullName>
    </submittedName>
</protein>
<reference evidence="9 10" key="1">
    <citation type="submission" date="2016-10" db="EMBL/GenBank/DDBJ databases">
        <authorList>
            <person name="de Groot N.N."/>
        </authorList>
    </citation>
    <scope>NUCLEOTIDE SEQUENCE [LARGE SCALE GENOMIC DNA]</scope>
    <source>
        <strain evidence="9 10">DSM 13305</strain>
    </source>
</reference>
<name>A0A1H8XPY8_9FIRM</name>
<sequence>MEFTACRQCREFSEYHKFSPSCHGRGERGLMIVGESSHKPSIDAGRYYANGSVRSLLAEVVDLERDCHLSDAIKCDKQFCSVKGKTLNRVAERCCTRFLSREIALLQPTAIVAVGRIAFEFLTGITGGYVSRQNDGKGYFVADHRIPVHPVIHPSNANRMYGRVPWQIIPYAESFAQIVRDCLTGAGN</sequence>
<keyword evidence="3" id="KW-0227">DNA damage</keyword>
<dbReference type="InterPro" id="IPR051536">
    <property type="entry name" value="UDG_Type-4/5"/>
</dbReference>
<keyword evidence="7" id="KW-0234">DNA repair</keyword>
<dbReference type="Gene3D" id="3.40.470.10">
    <property type="entry name" value="Uracil-DNA glycosylase-like domain"/>
    <property type="match status" value="1"/>
</dbReference>
<evidence type="ECO:0000256" key="4">
    <source>
        <dbReference type="ARBA" id="ARBA00022801"/>
    </source>
</evidence>
<proteinExistence type="predicted"/>
<keyword evidence="6" id="KW-0411">Iron-sulfur</keyword>
<dbReference type="GO" id="GO:0006281">
    <property type="term" value="P:DNA repair"/>
    <property type="evidence" value="ECO:0007669"/>
    <property type="project" value="UniProtKB-KW"/>
</dbReference>